<gene>
    <name evidence="1" type="ORF">LSAT_V11C500285080</name>
</gene>
<evidence type="ECO:0008006" key="3">
    <source>
        <dbReference type="Google" id="ProtNLM"/>
    </source>
</evidence>
<protein>
    <recommendedName>
        <fullName evidence="3">Reverse transcriptase domain-containing protein</fullName>
    </recommendedName>
</protein>
<accession>A0A9R1VCA4</accession>
<evidence type="ECO:0000313" key="1">
    <source>
        <dbReference type="EMBL" id="KAJ0202709.1"/>
    </source>
</evidence>
<reference evidence="1 2" key="1">
    <citation type="journal article" date="2017" name="Nat. Commun.">
        <title>Genome assembly with in vitro proximity ligation data and whole-genome triplication in lettuce.</title>
        <authorList>
            <person name="Reyes-Chin-Wo S."/>
            <person name="Wang Z."/>
            <person name="Yang X."/>
            <person name="Kozik A."/>
            <person name="Arikit S."/>
            <person name="Song C."/>
            <person name="Xia L."/>
            <person name="Froenicke L."/>
            <person name="Lavelle D.O."/>
            <person name="Truco M.J."/>
            <person name="Xia R."/>
            <person name="Zhu S."/>
            <person name="Xu C."/>
            <person name="Xu H."/>
            <person name="Xu X."/>
            <person name="Cox K."/>
            <person name="Korf I."/>
            <person name="Meyers B.C."/>
            <person name="Michelmore R.W."/>
        </authorList>
    </citation>
    <scope>NUCLEOTIDE SEQUENCE [LARGE SCALE GENOMIC DNA]</scope>
    <source>
        <strain evidence="2">cv. Salinas</strain>
        <tissue evidence="1">Seedlings</tissue>
    </source>
</reference>
<organism evidence="1 2">
    <name type="scientific">Lactuca sativa</name>
    <name type="common">Garden lettuce</name>
    <dbReference type="NCBI Taxonomy" id="4236"/>
    <lineage>
        <taxon>Eukaryota</taxon>
        <taxon>Viridiplantae</taxon>
        <taxon>Streptophyta</taxon>
        <taxon>Embryophyta</taxon>
        <taxon>Tracheophyta</taxon>
        <taxon>Spermatophyta</taxon>
        <taxon>Magnoliopsida</taxon>
        <taxon>eudicotyledons</taxon>
        <taxon>Gunneridae</taxon>
        <taxon>Pentapetalae</taxon>
        <taxon>asterids</taxon>
        <taxon>campanulids</taxon>
        <taxon>Asterales</taxon>
        <taxon>Asteraceae</taxon>
        <taxon>Cichorioideae</taxon>
        <taxon>Cichorieae</taxon>
        <taxon>Lactucinae</taxon>
        <taxon>Lactuca</taxon>
    </lineage>
</organism>
<sequence>MEVEKTIDVGRLVGFQLKGSEDSLKTIIEGEGVGEGFEKEETQMKVSSVDLEQFWDNSTYGWEAVDSYGRSGGGGGEKVNVVNVYAPIDREERLCLWNELKELKNVRDGIWLFMGDFNEVRCKEDRFSMLVCNSSMEEFNSFIRDCELVEFNMGGRKFTWMSPDGKRLSKIDRFLVNDLFLETWTFVAVTALPRLHSDHCPIVLISDYVDFGPIPFKFFNSWLLLDGLSDVVRISWEKNLENRRYDLNLLKKLRRLKGDIKLWRNSLRLKENEEMSNLTKKVDWLELQAGTQPLSSLEREMRKKWLQRINEIDDIKRLDLKQKAIIRWDVDGMKIAEEIKKAIWSCGNDKASGPDGFTFKFLKEYWEVLKEDIVNFVKEFEVMGRISNGCNASFISLITKKSDPLVLSDYRPVNLIGCMYKIIFKILATRLKMIMEKIIGLEQSAYVEGRTMEGLSVCLKDACDHLILRGISLPNNGPILSHLMYADDVMIVGEWYELNFINLNRILRCFHLSSGLKVNLGKSKVFGIGVDNLDIDRLASILHCEPGCFPFKYLGLPIGANMNLVKSWNSIIEKFKNKLSIWKAKNLSFGGRLTLVKSVLGSLPLFYFALFKAPKKVIAVLEGIRRRFLWGGVENCKKIHWVAWETITRPKKLGGFGVGDLRSMNIALLAKWWWRFRVEQNSLWSSCIRALHNTRGIDGMAFARCGIPGPWLKIYQINWELDEWNIGLDDLFCRKLGDGKHTHFWKDKWCGDIILRMEFPELYKIESEKNCKVSDRINIGDSVVFQGMWKRCPRSGRESVELEKMTSMVADTTLSRKTDS</sequence>
<dbReference type="PANTHER" id="PTHR33116">
    <property type="entry name" value="REVERSE TRANSCRIPTASE ZINC-BINDING DOMAIN-CONTAINING PROTEIN-RELATED-RELATED"/>
    <property type="match status" value="1"/>
</dbReference>
<dbReference type="PANTHER" id="PTHR33116:SF78">
    <property type="entry name" value="OS12G0587133 PROTEIN"/>
    <property type="match status" value="1"/>
</dbReference>
<dbReference type="Proteomes" id="UP000235145">
    <property type="component" value="Unassembled WGS sequence"/>
</dbReference>
<evidence type="ECO:0000313" key="2">
    <source>
        <dbReference type="Proteomes" id="UP000235145"/>
    </source>
</evidence>
<proteinExistence type="predicted"/>
<keyword evidence="2" id="KW-1185">Reference proteome</keyword>
<name>A0A9R1VCA4_LACSA</name>
<dbReference type="Gene3D" id="3.60.10.10">
    <property type="entry name" value="Endonuclease/exonuclease/phosphatase"/>
    <property type="match status" value="1"/>
</dbReference>
<dbReference type="EMBL" id="NBSK02000005">
    <property type="protein sequence ID" value="KAJ0202709.1"/>
    <property type="molecule type" value="Genomic_DNA"/>
</dbReference>
<dbReference type="SUPFAM" id="SSF56219">
    <property type="entry name" value="DNase I-like"/>
    <property type="match status" value="1"/>
</dbReference>
<dbReference type="AlphaFoldDB" id="A0A9R1VCA4"/>
<dbReference type="InterPro" id="IPR036691">
    <property type="entry name" value="Endo/exonu/phosph_ase_sf"/>
</dbReference>
<comment type="caution">
    <text evidence="1">The sequence shown here is derived from an EMBL/GenBank/DDBJ whole genome shotgun (WGS) entry which is preliminary data.</text>
</comment>